<keyword evidence="3" id="KW-1185">Reference proteome</keyword>
<dbReference type="Gene3D" id="3.10.450.50">
    <property type="match status" value="1"/>
</dbReference>
<gene>
    <name evidence="2" type="ORF">GCM10025862_13950</name>
</gene>
<organism evidence="2 3">
    <name type="scientific">Arsenicicoccus piscis</name>
    <dbReference type="NCBI Taxonomy" id="673954"/>
    <lineage>
        <taxon>Bacteria</taxon>
        <taxon>Bacillati</taxon>
        <taxon>Actinomycetota</taxon>
        <taxon>Actinomycetes</taxon>
        <taxon>Micrococcales</taxon>
        <taxon>Intrasporangiaceae</taxon>
        <taxon>Arsenicicoccus</taxon>
    </lineage>
</organism>
<dbReference type="Pfam" id="PF13577">
    <property type="entry name" value="SnoaL_4"/>
    <property type="match status" value="1"/>
</dbReference>
<comment type="caution">
    <text evidence="2">The sequence shown here is derived from an EMBL/GenBank/DDBJ whole genome shotgun (WGS) entry which is preliminary data.</text>
</comment>
<name>A0ABQ6HLQ1_9MICO</name>
<proteinExistence type="predicted"/>
<reference evidence="3" key="1">
    <citation type="journal article" date="2019" name="Int. J. Syst. Evol. Microbiol.">
        <title>The Global Catalogue of Microorganisms (GCM) 10K type strain sequencing project: providing services to taxonomists for standard genome sequencing and annotation.</title>
        <authorList>
            <consortium name="The Broad Institute Genomics Platform"/>
            <consortium name="The Broad Institute Genome Sequencing Center for Infectious Disease"/>
            <person name="Wu L."/>
            <person name="Ma J."/>
        </authorList>
    </citation>
    <scope>NUCLEOTIDE SEQUENCE [LARGE SCALE GENOMIC DNA]</scope>
    <source>
        <strain evidence="3">NBRC 105830</strain>
    </source>
</reference>
<dbReference type="SUPFAM" id="SSF54427">
    <property type="entry name" value="NTF2-like"/>
    <property type="match status" value="1"/>
</dbReference>
<accession>A0ABQ6HLQ1</accession>
<sequence length="124" mass="13913">MNASTPIDFQQHYLSTWTEPNPEQRRHIIEKLWAPEGKLVISSLGIALRGAAEIAEHIARVHDDMIATKRLVFNYDQQLDADDALLLRWSMTAPSSDVVGRGVDVVFRNADGQVTTAYMFMGVN</sequence>
<protein>
    <recommendedName>
        <fullName evidence="1">SnoaL-like domain-containing protein</fullName>
    </recommendedName>
</protein>
<evidence type="ECO:0000313" key="2">
    <source>
        <dbReference type="EMBL" id="GMA19374.1"/>
    </source>
</evidence>
<dbReference type="InterPro" id="IPR032710">
    <property type="entry name" value="NTF2-like_dom_sf"/>
</dbReference>
<dbReference type="Proteomes" id="UP001157109">
    <property type="component" value="Unassembled WGS sequence"/>
</dbReference>
<dbReference type="RefSeq" id="WP_241444819.1">
    <property type="nucleotide sequence ID" value="NZ_BSUJ01000001.1"/>
</dbReference>
<dbReference type="InterPro" id="IPR037401">
    <property type="entry name" value="SnoaL-like"/>
</dbReference>
<evidence type="ECO:0000313" key="3">
    <source>
        <dbReference type="Proteomes" id="UP001157109"/>
    </source>
</evidence>
<feature type="domain" description="SnoaL-like" evidence="1">
    <location>
        <begin position="29"/>
        <end position="94"/>
    </location>
</feature>
<dbReference type="EMBL" id="BSUJ01000001">
    <property type="protein sequence ID" value="GMA19374.1"/>
    <property type="molecule type" value="Genomic_DNA"/>
</dbReference>
<evidence type="ECO:0000259" key="1">
    <source>
        <dbReference type="Pfam" id="PF13577"/>
    </source>
</evidence>